<name>A0AAJ8BX45_ASPNG</name>
<dbReference type="RefSeq" id="XP_059604573.1">
    <property type="nucleotide sequence ID" value="XM_059743767.1"/>
</dbReference>
<gene>
    <name evidence="1" type="ORF">An13g00190</name>
</gene>
<dbReference type="VEuPathDB" id="FungiDB:An13g00190"/>
<evidence type="ECO:0000313" key="1">
    <source>
        <dbReference type="RefSeq" id="XP_059604573.1"/>
    </source>
</evidence>
<organism evidence="1">
    <name type="scientific">Aspergillus niger</name>
    <dbReference type="NCBI Taxonomy" id="5061"/>
    <lineage>
        <taxon>Eukaryota</taxon>
        <taxon>Fungi</taxon>
        <taxon>Dikarya</taxon>
        <taxon>Ascomycota</taxon>
        <taxon>Pezizomycotina</taxon>
        <taxon>Eurotiomycetes</taxon>
        <taxon>Eurotiomycetidae</taxon>
        <taxon>Eurotiales</taxon>
        <taxon>Aspergillaceae</taxon>
        <taxon>Aspergillus</taxon>
        <taxon>Aspergillus subgen. Circumdati</taxon>
    </lineage>
</organism>
<dbReference type="AlphaFoldDB" id="A0AAJ8BX45"/>
<reference evidence="1" key="2">
    <citation type="submission" date="2025-08" db="UniProtKB">
        <authorList>
            <consortium name="RefSeq"/>
        </authorList>
    </citation>
    <scope>IDENTIFICATION</scope>
</reference>
<dbReference type="GeneID" id="84592781"/>
<accession>A0AAJ8BX45</accession>
<proteinExistence type="predicted"/>
<reference evidence="1" key="1">
    <citation type="submission" date="2025-02" db="EMBL/GenBank/DDBJ databases">
        <authorList>
            <consortium name="NCBI Genome Project"/>
        </authorList>
    </citation>
    <scope>NUCLEOTIDE SEQUENCE</scope>
</reference>
<dbReference type="KEGG" id="ang:An13g00190"/>
<sequence>MAFPVCGDQPGTSCYGVVHADTSEIGDGIHAGGRSQRWIWSGDDEIDERIVRPVTEVPAPWLYGSHIHFLIFPMLESTEAVEEGVREGWRMRGVRGPIQEHSMTSYSLAFGVAFKRAAAVERNGRSRSIISFDEIPKPPHLGGGQQESSFVVCAFG</sequence>
<protein>
    <submittedName>
        <fullName evidence="1">Uncharacterized protein</fullName>
    </submittedName>
</protein>